<evidence type="ECO:0000256" key="11">
    <source>
        <dbReference type="ARBA" id="ARBA00022801"/>
    </source>
</evidence>
<evidence type="ECO:0000256" key="7">
    <source>
        <dbReference type="ARBA" id="ARBA00017721"/>
    </source>
</evidence>
<dbReference type="PROSITE" id="PS50879">
    <property type="entry name" value="RNASE_H_1"/>
    <property type="match status" value="1"/>
</dbReference>
<dbReference type="InterPro" id="IPR017067">
    <property type="entry name" value="RNase_H1_euk"/>
</dbReference>
<dbReference type="PANTHER" id="PTHR10642">
    <property type="entry name" value="RIBONUCLEASE H1"/>
    <property type="match status" value="1"/>
</dbReference>
<dbReference type="SUPFAM" id="SSF53098">
    <property type="entry name" value="Ribonuclease H-like"/>
    <property type="match status" value="1"/>
</dbReference>
<protein>
    <recommendedName>
        <fullName evidence="7">Ribonuclease H</fullName>
        <ecNumber evidence="6">3.1.26.4</ecNumber>
    </recommendedName>
</protein>
<dbReference type="InterPro" id="IPR012337">
    <property type="entry name" value="RNaseH-like_sf"/>
</dbReference>
<dbReference type="SUPFAM" id="SSF55658">
    <property type="entry name" value="L9 N-domain-like"/>
    <property type="match status" value="1"/>
</dbReference>
<dbReference type="PIRSF" id="PIRSF036852">
    <property type="entry name" value="Ribonuclease_H1_euk"/>
    <property type="match status" value="1"/>
</dbReference>
<dbReference type="Pfam" id="PF01693">
    <property type="entry name" value="Cauli_VI"/>
    <property type="match status" value="1"/>
</dbReference>
<comment type="function">
    <text evidence="3">Endonuclease that specifically degrades the RNA of RNA-DNA hybrids.</text>
</comment>
<comment type="cofactor">
    <cofactor evidence="2">
        <name>Mg(2+)</name>
        <dbReference type="ChEBI" id="CHEBI:18420"/>
    </cofactor>
</comment>
<dbReference type="EMBL" id="PYNS01000002">
    <property type="protein sequence ID" value="PSV13050.1"/>
    <property type="molecule type" value="Genomic_DNA"/>
</dbReference>
<dbReference type="Gene3D" id="3.30.420.10">
    <property type="entry name" value="Ribonuclease H-like superfamily/Ribonuclease H"/>
    <property type="match status" value="1"/>
</dbReference>
<organism evidence="15 16">
    <name type="scientific">Photobacterium leiognathi subsp. mandapamensis</name>
    <name type="common">Photobacterium mandapamensis</name>
    <dbReference type="NCBI Taxonomy" id="48408"/>
    <lineage>
        <taxon>Bacteria</taxon>
        <taxon>Pseudomonadati</taxon>
        <taxon>Pseudomonadota</taxon>
        <taxon>Gammaproteobacteria</taxon>
        <taxon>Vibrionales</taxon>
        <taxon>Vibrionaceae</taxon>
        <taxon>Photobacterium</taxon>
    </lineage>
</organism>
<evidence type="ECO:0000313" key="16">
    <source>
        <dbReference type="Proteomes" id="UP000240530"/>
    </source>
</evidence>
<comment type="catalytic activity">
    <reaction evidence="1">
        <text>Endonucleolytic cleavage to 5'-phosphomonoester.</text>
        <dbReference type="EC" id="3.1.26.4"/>
    </reaction>
</comment>
<dbReference type="GO" id="GO:0003676">
    <property type="term" value="F:nucleic acid binding"/>
    <property type="evidence" value="ECO:0007669"/>
    <property type="project" value="InterPro"/>
</dbReference>
<evidence type="ECO:0000256" key="2">
    <source>
        <dbReference type="ARBA" id="ARBA00001946"/>
    </source>
</evidence>
<dbReference type="InterPro" id="IPR022892">
    <property type="entry name" value="RNaseHI"/>
</dbReference>
<dbReference type="Gene3D" id="3.40.970.10">
    <property type="entry name" value="Ribonuclease H1, N-terminal domain"/>
    <property type="match status" value="1"/>
</dbReference>
<dbReference type="GO" id="GO:0043137">
    <property type="term" value="P:DNA replication, removal of RNA primer"/>
    <property type="evidence" value="ECO:0007669"/>
    <property type="project" value="TreeGrafter"/>
</dbReference>
<dbReference type="InterPro" id="IPR002156">
    <property type="entry name" value="RNaseH_domain"/>
</dbReference>
<evidence type="ECO:0000256" key="6">
    <source>
        <dbReference type="ARBA" id="ARBA00012180"/>
    </source>
</evidence>
<comment type="similarity">
    <text evidence="4">Belongs to the RNase H family.</text>
</comment>
<reference evidence="15 16" key="1">
    <citation type="submission" date="2018-03" db="EMBL/GenBank/DDBJ databases">
        <title>Whole genome sequencing of Histamine producing bacteria.</title>
        <authorList>
            <person name="Butler K."/>
        </authorList>
    </citation>
    <scope>NUCLEOTIDE SEQUENCE [LARGE SCALE GENOMIC DNA]</scope>
    <source>
        <strain evidence="15 16">Res.4.1</strain>
    </source>
</reference>
<feature type="region of interest" description="Disordered" evidence="13">
    <location>
        <begin position="53"/>
        <end position="72"/>
    </location>
</feature>
<dbReference type="InterPro" id="IPR036397">
    <property type="entry name" value="RNaseH_sf"/>
</dbReference>
<dbReference type="AlphaFoldDB" id="A0A2T3KZ18"/>
<keyword evidence="11" id="KW-0378">Hydrolase</keyword>
<accession>A0A2T3KZ18</accession>
<keyword evidence="12" id="KW-0460">Magnesium</keyword>
<evidence type="ECO:0000256" key="13">
    <source>
        <dbReference type="SAM" id="MobiDB-lite"/>
    </source>
</evidence>
<evidence type="ECO:0000256" key="5">
    <source>
        <dbReference type="ARBA" id="ARBA00011245"/>
    </source>
</evidence>
<evidence type="ECO:0000256" key="9">
    <source>
        <dbReference type="ARBA" id="ARBA00022723"/>
    </source>
</evidence>
<gene>
    <name evidence="15" type="ORF">C0W93_03660</name>
</gene>
<comment type="caution">
    <text evidence="15">The sequence shown here is derived from an EMBL/GenBank/DDBJ whole genome shotgun (WGS) entry which is preliminary data.</text>
</comment>
<feature type="domain" description="RNase H type-1" evidence="14">
    <location>
        <begin position="83"/>
        <end position="231"/>
    </location>
</feature>
<evidence type="ECO:0000256" key="12">
    <source>
        <dbReference type="ARBA" id="ARBA00022842"/>
    </source>
</evidence>
<evidence type="ECO:0000256" key="8">
    <source>
        <dbReference type="ARBA" id="ARBA00022722"/>
    </source>
</evidence>
<dbReference type="InterPro" id="IPR037056">
    <property type="entry name" value="RNase_H1_N_sf"/>
</dbReference>
<name>A0A2T3KZ18_PHOLD</name>
<proteinExistence type="inferred from homology"/>
<dbReference type="GO" id="GO:0000287">
    <property type="term" value="F:magnesium ion binding"/>
    <property type="evidence" value="ECO:0007669"/>
    <property type="project" value="InterPro"/>
</dbReference>
<dbReference type="PANTHER" id="PTHR10642:SF26">
    <property type="entry name" value="RIBONUCLEASE H1"/>
    <property type="match status" value="1"/>
</dbReference>
<dbReference type="Proteomes" id="UP000240530">
    <property type="component" value="Unassembled WGS sequence"/>
</dbReference>
<dbReference type="EC" id="3.1.26.4" evidence="6"/>
<keyword evidence="9" id="KW-0479">Metal-binding</keyword>
<sequence length="255" mass="28189">MAKKFYVVWQGRTPGIYTDWASCKQQVDKFAGAKYKSFPTQAEAQAAFGNKAPTYSRTSATKAPVKKPTTSKGSLTAEQVLAVETQIKIFTDGGCDPNPGKAGSGLAVYNNNQLSELWFGLYNPNGTNNTAELNALNQALIMAQSMIEKSQTVAIFCDSRYSIQCITQWAVTWQKNGWRKAGGEIKNLDLIQPMFERYQSLKSKIQIHHVNGHVGIEGNELADRMSILAVDKQEIPFSQYDQPLDIETILALRAG</sequence>
<keyword evidence="8" id="KW-0540">Nuclease</keyword>
<evidence type="ECO:0000256" key="1">
    <source>
        <dbReference type="ARBA" id="ARBA00000077"/>
    </source>
</evidence>
<evidence type="ECO:0000256" key="10">
    <source>
        <dbReference type="ARBA" id="ARBA00022759"/>
    </source>
</evidence>
<dbReference type="RefSeq" id="WP_107184437.1">
    <property type="nucleotide sequence ID" value="NZ_JAWQGC010000007.1"/>
</dbReference>
<dbReference type="FunFam" id="3.40.970.10:FF:000002">
    <property type="entry name" value="Ribonuclease H"/>
    <property type="match status" value="1"/>
</dbReference>
<dbReference type="InterPro" id="IPR050092">
    <property type="entry name" value="RNase_H"/>
</dbReference>
<dbReference type="CDD" id="cd09278">
    <property type="entry name" value="RNase_HI_prokaryote_like"/>
    <property type="match status" value="1"/>
</dbReference>
<comment type="subunit">
    <text evidence="5">Monomer.</text>
</comment>
<evidence type="ECO:0000259" key="14">
    <source>
        <dbReference type="PROSITE" id="PS50879"/>
    </source>
</evidence>
<evidence type="ECO:0000313" key="15">
    <source>
        <dbReference type="EMBL" id="PSV13050.1"/>
    </source>
</evidence>
<dbReference type="InterPro" id="IPR011320">
    <property type="entry name" value="RNase_H1_N"/>
</dbReference>
<dbReference type="InterPro" id="IPR009027">
    <property type="entry name" value="Ribosomal_bL9/RNase_H1_N"/>
</dbReference>
<dbReference type="Pfam" id="PF00075">
    <property type="entry name" value="RNase_H"/>
    <property type="match status" value="1"/>
</dbReference>
<evidence type="ECO:0000256" key="4">
    <source>
        <dbReference type="ARBA" id="ARBA00005300"/>
    </source>
</evidence>
<evidence type="ECO:0000256" key="3">
    <source>
        <dbReference type="ARBA" id="ARBA00004065"/>
    </source>
</evidence>
<dbReference type="GO" id="GO:0004523">
    <property type="term" value="F:RNA-DNA hybrid ribonuclease activity"/>
    <property type="evidence" value="ECO:0007669"/>
    <property type="project" value="UniProtKB-EC"/>
</dbReference>
<keyword evidence="10" id="KW-0255">Endonuclease</keyword>